<dbReference type="GO" id="GO:0030600">
    <property type="term" value="F:feruloyl esterase activity"/>
    <property type="evidence" value="ECO:0007669"/>
    <property type="project" value="InterPro"/>
</dbReference>
<evidence type="ECO:0000256" key="7">
    <source>
        <dbReference type="ARBA" id="ARBA00023326"/>
    </source>
</evidence>
<keyword evidence="10" id="KW-1185">Reference proteome</keyword>
<dbReference type="Proteomes" id="UP000198793">
    <property type="component" value="Unassembled WGS sequence"/>
</dbReference>
<dbReference type="EMBL" id="FNIT01000008">
    <property type="protein sequence ID" value="SDO58406.1"/>
    <property type="molecule type" value="Genomic_DNA"/>
</dbReference>
<evidence type="ECO:0000313" key="10">
    <source>
        <dbReference type="Proteomes" id="UP000198793"/>
    </source>
</evidence>
<protein>
    <submittedName>
        <fullName evidence="9">Polyhydroxybutyrate depolymerase</fullName>
    </submittedName>
</protein>
<gene>
    <name evidence="9" type="ORF">SAMN05192530_108104</name>
</gene>
<keyword evidence="3" id="KW-0858">Xylan degradation</keyword>
<reference evidence="9 10" key="1">
    <citation type="submission" date="2016-10" db="EMBL/GenBank/DDBJ databases">
        <authorList>
            <person name="de Groot N.N."/>
        </authorList>
    </citation>
    <scope>NUCLEOTIDE SEQUENCE [LARGE SCALE GENOMIC DNA]</scope>
    <source>
        <strain evidence="10">L7-484,KACC 16230,DSM 25025</strain>
    </source>
</reference>
<evidence type="ECO:0000313" key="9">
    <source>
        <dbReference type="EMBL" id="SDO58406.1"/>
    </source>
</evidence>
<dbReference type="InterPro" id="IPR043595">
    <property type="entry name" value="FaeB/C/D"/>
</dbReference>
<evidence type="ECO:0000256" key="4">
    <source>
        <dbReference type="ARBA" id="ARBA00022729"/>
    </source>
</evidence>
<dbReference type="GO" id="GO:0045493">
    <property type="term" value="P:xylan catabolic process"/>
    <property type="evidence" value="ECO:0007669"/>
    <property type="project" value="UniProtKB-KW"/>
</dbReference>
<evidence type="ECO:0000256" key="8">
    <source>
        <dbReference type="SAM" id="SignalP"/>
    </source>
</evidence>
<dbReference type="PANTHER" id="PTHR38050">
    <property type="match status" value="1"/>
</dbReference>
<proteinExistence type="predicted"/>
<dbReference type="PROSITE" id="PS51318">
    <property type="entry name" value="TAT"/>
    <property type="match status" value="1"/>
</dbReference>
<dbReference type="InterPro" id="IPR029058">
    <property type="entry name" value="AB_hydrolase_fold"/>
</dbReference>
<dbReference type="SUPFAM" id="SSF53474">
    <property type="entry name" value="alpha/beta-Hydrolases"/>
    <property type="match status" value="1"/>
</dbReference>
<evidence type="ECO:0000256" key="1">
    <source>
        <dbReference type="ARBA" id="ARBA00004613"/>
    </source>
</evidence>
<accession>A0A1H0KRJ0</accession>
<dbReference type="OrthoDB" id="9767239at2"/>
<dbReference type="STRING" id="1166073.SAMN05192530_108104"/>
<feature type="signal peptide" evidence="8">
    <location>
        <begin position="1"/>
        <end position="26"/>
    </location>
</feature>
<evidence type="ECO:0000256" key="5">
    <source>
        <dbReference type="ARBA" id="ARBA00022801"/>
    </source>
</evidence>
<keyword evidence="7" id="KW-0624">Polysaccharide degradation</keyword>
<evidence type="ECO:0000256" key="3">
    <source>
        <dbReference type="ARBA" id="ARBA00022651"/>
    </source>
</evidence>
<dbReference type="AlphaFoldDB" id="A0A1H0KRJ0"/>
<sequence>MTARHLNARRALLAATLVAATGIATAAHARGCGTEQPAGRYAMDVASGGQTRTVAYYVPSSYDPSRPAPLVVDFHGSTSTAGEQLDRSEWERVAEREGFVVAAPQGLVAGAKPDTFSWSIPGVSKPGGPDDMTFIKDAIAAVKTKLCVDDARVYGTGFSGGGRVLSQFICDGNDAFAAAGFVVGLRAGYPKETDGRWAPDAATCKPARPIPIVTISGLRDKTNPFEGGGQPYWQYGAQAALDRWVELDRCTGEPAVAQTGAVTKTTYASCAGASRITSFVIADAGHTWPSSTALLKIQQDVGPVSFDLAGTDEIWRFFQDAAAR</sequence>
<dbReference type="RefSeq" id="WP_090675571.1">
    <property type="nucleotide sequence ID" value="NZ_FNIT01000008.1"/>
</dbReference>
<dbReference type="PANTHER" id="PTHR38050:SF2">
    <property type="entry name" value="FERULOYL ESTERASE C-RELATED"/>
    <property type="match status" value="1"/>
</dbReference>
<name>A0A1H0KRJ0_9HYPH</name>
<dbReference type="InterPro" id="IPR006311">
    <property type="entry name" value="TAT_signal"/>
</dbReference>
<keyword evidence="2" id="KW-0964">Secreted</keyword>
<keyword evidence="5" id="KW-0378">Hydrolase</keyword>
<feature type="chain" id="PRO_5011558170" evidence="8">
    <location>
        <begin position="27"/>
        <end position="324"/>
    </location>
</feature>
<evidence type="ECO:0000256" key="2">
    <source>
        <dbReference type="ARBA" id="ARBA00022525"/>
    </source>
</evidence>
<keyword evidence="6" id="KW-0119">Carbohydrate metabolism</keyword>
<comment type="subcellular location">
    <subcellularLocation>
        <location evidence="1">Secreted</location>
    </subcellularLocation>
</comment>
<dbReference type="Gene3D" id="3.40.50.1820">
    <property type="entry name" value="alpha/beta hydrolase"/>
    <property type="match status" value="1"/>
</dbReference>
<dbReference type="GO" id="GO:0005576">
    <property type="term" value="C:extracellular region"/>
    <property type="evidence" value="ECO:0007669"/>
    <property type="project" value="UniProtKB-SubCell"/>
</dbReference>
<keyword evidence="4 8" id="KW-0732">Signal</keyword>
<evidence type="ECO:0000256" key="6">
    <source>
        <dbReference type="ARBA" id="ARBA00023277"/>
    </source>
</evidence>
<organism evidence="9 10">
    <name type="scientific">Aureimonas jatrophae</name>
    <dbReference type="NCBI Taxonomy" id="1166073"/>
    <lineage>
        <taxon>Bacteria</taxon>
        <taxon>Pseudomonadati</taxon>
        <taxon>Pseudomonadota</taxon>
        <taxon>Alphaproteobacteria</taxon>
        <taxon>Hyphomicrobiales</taxon>
        <taxon>Aurantimonadaceae</taxon>
        <taxon>Aureimonas</taxon>
    </lineage>
</organism>